<dbReference type="InterPro" id="IPR007482">
    <property type="entry name" value="Tyr_Pase-like_PTPLA"/>
</dbReference>
<keyword evidence="8 14" id="KW-1133">Transmembrane helix</keyword>
<evidence type="ECO:0000256" key="9">
    <source>
        <dbReference type="ARBA" id="ARBA00023098"/>
    </source>
</evidence>
<keyword evidence="16" id="KW-1185">Reference proteome</keyword>
<dbReference type="GO" id="GO:0030497">
    <property type="term" value="P:fatty acid elongation"/>
    <property type="evidence" value="ECO:0007669"/>
    <property type="project" value="TreeGrafter"/>
</dbReference>
<evidence type="ECO:0000256" key="8">
    <source>
        <dbReference type="ARBA" id="ARBA00022989"/>
    </source>
</evidence>
<evidence type="ECO:0000256" key="11">
    <source>
        <dbReference type="ARBA" id="ARBA00023160"/>
    </source>
</evidence>
<feature type="transmembrane region" description="Helical" evidence="14">
    <location>
        <begin position="134"/>
        <end position="155"/>
    </location>
</feature>
<dbReference type="EC" id="4.2.1.134" evidence="4 14"/>
<dbReference type="GO" id="GO:0005789">
    <property type="term" value="C:endoplasmic reticulum membrane"/>
    <property type="evidence" value="ECO:0007669"/>
    <property type="project" value="UniProtKB-SubCell"/>
</dbReference>
<keyword evidence="11 14" id="KW-0275">Fatty acid biosynthesis</keyword>
<evidence type="ECO:0000256" key="3">
    <source>
        <dbReference type="ARBA" id="ARBA00007811"/>
    </source>
</evidence>
<accession>A0A0R3WCF1</accession>
<sequence length="211" mass="24237">MSKFVSAYLAAYNLVQLLGFVSHLHFYLPDGASPSAQLSCEQVLRIFQTLAVLEIIHSCLRLVKSAPGTTAIQISSRLLILWGVCYHFVHVNFKQMMFVSWCLADITRYLYYFLSSFSEPPRVLTNFRYNLFLVLYPTGITGEVALMWYSLVYAARKPFIHFPLPNALNFGFSTYELYCAFLLLYLPGSPVMYGHMLAQRQKVMNRKKKVA</sequence>
<comment type="caution">
    <text evidence="14">Lacks conserved residue(s) required for the propagation of feature annotation.</text>
</comment>
<keyword evidence="6 14" id="KW-0812">Transmembrane</keyword>
<dbReference type="GO" id="GO:0030148">
    <property type="term" value="P:sphingolipid biosynthetic process"/>
    <property type="evidence" value="ECO:0007669"/>
    <property type="project" value="TreeGrafter"/>
</dbReference>
<reference evidence="17" key="1">
    <citation type="submission" date="2017-02" db="UniProtKB">
        <authorList>
            <consortium name="WormBaseParasite"/>
        </authorList>
    </citation>
    <scope>IDENTIFICATION</scope>
</reference>
<evidence type="ECO:0000256" key="5">
    <source>
        <dbReference type="ARBA" id="ARBA00022516"/>
    </source>
</evidence>
<evidence type="ECO:0000256" key="6">
    <source>
        <dbReference type="ARBA" id="ARBA00022692"/>
    </source>
</evidence>
<comment type="function">
    <text evidence="14">Catalyzes the third of the four reactions of the long-chain fatty acids elongation cycle. This endoplasmic reticulum-bound enzymatic process, allows the addition of two carbons to the chain of long- and very long-chain fatty acids/VLCFAs per cycle. This enzyme catalyzes the dehydration of the 3-hydroxyacyl-CoA intermediate into trans-2,3-enoyl-CoA, within each cycle of fatty acid elongation. Thereby, it participates to the production of VLCFAs of different chain lengths that are involved in multiple biological processes as precursors of membrane lipids and lipid mediators.</text>
</comment>
<dbReference type="EMBL" id="UYRS01018789">
    <property type="protein sequence ID" value="VDK40146.1"/>
    <property type="molecule type" value="Genomic_DNA"/>
</dbReference>
<feature type="transmembrane region" description="Helical" evidence="14">
    <location>
        <begin position="175"/>
        <end position="198"/>
    </location>
</feature>
<dbReference type="UniPathway" id="UPA00094"/>
<evidence type="ECO:0000256" key="2">
    <source>
        <dbReference type="ARBA" id="ARBA00005194"/>
    </source>
</evidence>
<organism evidence="17">
    <name type="scientific">Taenia asiatica</name>
    <name type="common">Asian tapeworm</name>
    <dbReference type="NCBI Taxonomy" id="60517"/>
    <lineage>
        <taxon>Eukaryota</taxon>
        <taxon>Metazoa</taxon>
        <taxon>Spiralia</taxon>
        <taxon>Lophotrochozoa</taxon>
        <taxon>Platyhelminthes</taxon>
        <taxon>Cestoda</taxon>
        <taxon>Eucestoda</taxon>
        <taxon>Cyclophyllidea</taxon>
        <taxon>Taeniidae</taxon>
        <taxon>Taenia</taxon>
    </lineage>
</organism>
<gene>
    <name evidence="15" type="ORF">TASK_LOCUS8380</name>
</gene>
<evidence type="ECO:0000313" key="16">
    <source>
        <dbReference type="Proteomes" id="UP000282613"/>
    </source>
</evidence>
<comment type="catalytic activity">
    <reaction evidence="13 14">
        <text>a very-long-chain (3R)-3-hydroxyacyl-CoA = a very-long-chain (2E)-enoyl-CoA + H2O</text>
        <dbReference type="Rhea" id="RHEA:45812"/>
        <dbReference type="ChEBI" id="CHEBI:15377"/>
        <dbReference type="ChEBI" id="CHEBI:83728"/>
        <dbReference type="ChEBI" id="CHEBI:85440"/>
        <dbReference type="EC" id="4.2.1.134"/>
    </reaction>
</comment>
<dbReference type="WBParaSite" id="TASK_0000837901-mRNA-1">
    <property type="protein sequence ID" value="TASK_0000837901-mRNA-1"/>
    <property type="gene ID" value="TASK_0000837901"/>
</dbReference>
<dbReference type="PANTHER" id="PTHR11035">
    <property type="entry name" value="VERY-LONG-CHAIN (3R)-3-HYDROXYACYL-COA DEHYDRATASE"/>
    <property type="match status" value="1"/>
</dbReference>
<comment type="subcellular location">
    <subcellularLocation>
        <location evidence="14">Endoplasmic reticulum membrane</location>
        <topology evidence="14">Multi-pass membrane protein</topology>
    </subcellularLocation>
    <subcellularLocation>
        <location evidence="1">Membrane</location>
        <topology evidence="1">Multi-pass membrane protein</topology>
    </subcellularLocation>
</comment>
<dbReference type="Proteomes" id="UP000282613">
    <property type="component" value="Unassembled WGS sequence"/>
</dbReference>
<dbReference type="AlphaFoldDB" id="A0A0R3WCF1"/>
<keyword evidence="14" id="KW-0256">Endoplasmic reticulum</keyword>
<dbReference type="PANTHER" id="PTHR11035:SF3">
    <property type="entry name" value="VERY-LONG-CHAIN (3R)-3-HYDROXYACYL-COA DEHYDRATASE"/>
    <property type="match status" value="1"/>
</dbReference>
<keyword evidence="5 14" id="KW-0444">Lipid biosynthesis</keyword>
<keyword evidence="12 14" id="KW-0456">Lyase</keyword>
<feature type="transmembrane region" description="Helical" evidence="14">
    <location>
        <begin position="70"/>
        <end position="89"/>
    </location>
</feature>
<evidence type="ECO:0000256" key="4">
    <source>
        <dbReference type="ARBA" id="ARBA00013122"/>
    </source>
</evidence>
<keyword evidence="7 14" id="KW-0276">Fatty acid metabolism</keyword>
<comment type="pathway">
    <text evidence="2 14">Lipid metabolism; fatty acid biosynthesis.</text>
</comment>
<dbReference type="OrthoDB" id="46988at2759"/>
<comment type="similarity">
    <text evidence="3 14">Belongs to the very long-chain fatty acids dehydratase HACD family.</text>
</comment>
<reference evidence="15 16" key="2">
    <citation type="submission" date="2018-11" db="EMBL/GenBank/DDBJ databases">
        <authorList>
            <consortium name="Pathogen Informatics"/>
        </authorList>
    </citation>
    <scope>NUCLEOTIDE SEQUENCE [LARGE SCALE GENOMIC DNA]</scope>
</reference>
<evidence type="ECO:0000256" key="7">
    <source>
        <dbReference type="ARBA" id="ARBA00022832"/>
    </source>
</evidence>
<evidence type="ECO:0000313" key="15">
    <source>
        <dbReference type="EMBL" id="VDK40146.1"/>
    </source>
</evidence>
<proteinExistence type="inferred from homology"/>
<feature type="transmembrane region" description="Helical" evidence="14">
    <location>
        <begin position="7"/>
        <end position="26"/>
    </location>
</feature>
<dbReference type="GO" id="GO:0042761">
    <property type="term" value="P:very long-chain fatty acid biosynthetic process"/>
    <property type="evidence" value="ECO:0007669"/>
    <property type="project" value="TreeGrafter"/>
</dbReference>
<evidence type="ECO:0000256" key="13">
    <source>
        <dbReference type="ARBA" id="ARBA00036671"/>
    </source>
</evidence>
<evidence type="ECO:0000256" key="1">
    <source>
        <dbReference type="ARBA" id="ARBA00004141"/>
    </source>
</evidence>
<protein>
    <recommendedName>
        <fullName evidence="4 14">Very-long-chain (3R)-3-hydroxyacyl-CoA dehydratase</fullName>
        <ecNumber evidence="4 14">4.2.1.134</ecNumber>
    </recommendedName>
</protein>
<dbReference type="Pfam" id="PF04387">
    <property type="entry name" value="PTPLA"/>
    <property type="match status" value="1"/>
</dbReference>
<dbReference type="GO" id="GO:0102158">
    <property type="term" value="F:very-long-chain (3R)-3-hydroxyacyl-CoA dehydratase activity"/>
    <property type="evidence" value="ECO:0007669"/>
    <property type="project" value="UniProtKB-EC"/>
</dbReference>
<dbReference type="STRING" id="60517.A0A0R3WCF1"/>
<name>A0A0R3WCF1_TAEAS</name>
<evidence type="ECO:0000256" key="10">
    <source>
        <dbReference type="ARBA" id="ARBA00023136"/>
    </source>
</evidence>
<keyword evidence="9 14" id="KW-0443">Lipid metabolism</keyword>
<evidence type="ECO:0000313" key="17">
    <source>
        <dbReference type="WBParaSite" id="TASK_0000837901-mRNA-1"/>
    </source>
</evidence>
<evidence type="ECO:0000256" key="14">
    <source>
        <dbReference type="RuleBase" id="RU363109"/>
    </source>
</evidence>
<keyword evidence="10 14" id="KW-0472">Membrane</keyword>
<evidence type="ECO:0000256" key="12">
    <source>
        <dbReference type="ARBA" id="ARBA00023239"/>
    </source>
</evidence>